<sequence length="394" mass="45716">MIIRNITESHYEESLNLSSFAFQMSYSDDERTARRAKFRPEEKWGAFEGDQLMAQLTLLPLTVYINGRPIPMGGLAGVSTWPEFRRQGLVSKLLRHSLGVMRRDGQIISLLHPFEFDFYRRFGWEMFLEQRRYTIASNLLPKRSQAPGTVVRLNQPDTQTLSTVYEQYARRYNGMLSRNPQWWEERIYVRKQGQIAVYRSESGKAQGYIIYDVKESKMTVHELVCLNETARQSLWTFIANHDSMAKEVTMVAPMDDDLISILDNPRIKHEIIPYFMARIVDIEAFAANYPFASTEAVNELCIRIADRDADWNNGFFRLQVDPQGVGTLTRIPDLRDEDNQHTVTCTIQTLTSMLMGYQRPKRLHQLGRLAGNVDTVKVLERIVPSAQTFLYDFF</sequence>
<dbReference type="Gene3D" id="3.40.630.30">
    <property type="match status" value="2"/>
</dbReference>
<organism evidence="2 3">
    <name type="scientific">Paenibacillus cellulosilyticus</name>
    <dbReference type="NCBI Taxonomy" id="375489"/>
    <lineage>
        <taxon>Bacteria</taxon>
        <taxon>Bacillati</taxon>
        <taxon>Bacillota</taxon>
        <taxon>Bacilli</taxon>
        <taxon>Bacillales</taxon>
        <taxon>Paenibacillaceae</taxon>
        <taxon>Paenibacillus</taxon>
    </lineage>
</organism>
<feature type="domain" description="N-acetyltransferase" evidence="1">
    <location>
        <begin position="1"/>
        <end position="141"/>
    </location>
</feature>
<dbReference type="EMBL" id="QGTQ01000032">
    <property type="protein sequence ID" value="PWV94285.1"/>
    <property type="molecule type" value="Genomic_DNA"/>
</dbReference>
<evidence type="ECO:0000313" key="2">
    <source>
        <dbReference type="EMBL" id="PWV94285.1"/>
    </source>
</evidence>
<protein>
    <submittedName>
        <fullName evidence="2">Putative acetyltransferase</fullName>
    </submittedName>
</protein>
<dbReference type="PANTHER" id="PTHR37817:SF1">
    <property type="entry name" value="N-ACETYLTRANSFERASE EIS"/>
    <property type="match status" value="1"/>
</dbReference>
<dbReference type="Pfam" id="PF13530">
    <property type="entry name" value="SCP2_2"/>
    <property type="match status" value="1"/>
</dbReference>
<dbReference type="InterPro" id="IPR041380">
    <property type="entry name" value="Acetyltransf_17"/>
</dbReference>
<dbReference type="SUPFAM" id="SSF55729">
    <property type="entry name" value="Acyl-CoA N-acyltransferases (Nat)"/>
    <property type="match status" value="1"/>
</dbReference>
<keyword evidence="2" id="KW-0808">Transferase</keyword>
<dbReference type="PROSITE" id="PS51186">
    <property type="entry name" value="GNAT"/>
    <property type="match status" value="1"/>
</dbReference>
<dbReference type="InterPro" id="IPR036527">
    <property type="entry name" value="SCP2_sterol-bd_dom_sf"/>
</dbReference>
<dbReference type="InterPro" id="IPR025559">
    <property type="entry name" value="Eis_dom"/>
</dbReference>
<dbReference type="PANTHER" id="PTHR37817">
    <property type="entry name" value="N-ACETYLTRANSFERASE EIS"/>
    <property type="match status" value="1"/>
</dbReference>
<dbReference type="InterPro" id="IPR016181">
    <property type="entry name" value="Acyl_CoA_acyltransferase"/>
</dbReference>
<gene>
    <name evidence="2" type="ORF">DFQ01_1323</name>
</gene>
<dbReference type="InterPro" id="IPR000182">
    <property type="entry name" value="GNAT_dom"/>
</dbReference>
<dbReference type="Pfam" id="PF13527">
    <property type="entry name" value="Acetyltransf_9"/>
    <property type="match status" value="1"/>
</dbReference>
<dbReference type="AlphaFoldDB" id="A0A2V2YV27"/>
<comment type="caution">
    <text evidence="2">The sequence shown here is derived from an EMBL/GenBank/DDBJ whole genome shotgun (WGS) entry which is preliminary data.</text>
</comment>
<dbReference type="Proteomes" id="UP000246635">
    <property type="component" value="Unassembled WGS sequence"/>
</dbReference>
<dbReference type="CDD" id="cd04301">
    <property type="entry name" value="NAT_SF"/>
    <property type="match status" value="1"/>
</dbReference>
<dbReference type="SUPFAM" id="SSF55718">
    <property type="entry name" value="SCP-like"/>
    <property type="match status" value="1"/>
</dbReference>
<dbReference type="InterPro" id="IPR051554">
    <property type="entry name" value="Acetyltransferase_Eis"/>
</dbReference>
<proteinExistence type="predicted"/>
<reference evidence="2 3" key="1">
    <citation type="submission" date="2018-05" db="EMBL/GenBank/DDBJ databases">
        <title>Genomic Encyclopedia of Type Strains, Phase III (KMG-III): the genomes of soil and plant-associated and newly described type strains.</title>
        <authorList>
            <person name="Whitman W."/>
        </authorList>
    </citation>
    <scope>NUCLEOTIDE SEQUENCE [LARGE SCALE GENOMIC DNA]</scope>
    <source>
        <strain evidence="2 3">CECT 5696</strain>
    </source>
</reference>
<keyword evidence="3" id="KW-1185">Reference proteome</keyword>
<dbReference type="GO" id="GO:0030649">
    <property type="term" value="P:aminoglycoside antibiotic catabolic process"/>
    <property type="evidence" value="ECO:0007669"/>
    <property type="project" value="TreeGrafter"/>
</dbReference>
<name>A0A2V2YV27_9BACL</name>
<dbReference type="GO" id="GO:0034069">
    <property type="term" value="F:aminoglycoside N-acetyltransferase activity"/>
    <property type="evidence" value="ECO:0007669"/>
    <property type="project" value="TreeGrafter"/>
</dbReference>
<evidence type="ECO:0000259" key="1">
    <source>
        <dbReference type="PROSITE" id="PS51186"/>
    </source>
</evidence>
<evidence type="ECO:0000313" key="3">
    <source>
        <dbReference type="Proteomes" id="UP000246635"/>
    </source>
</evidence>
<accession>A0A2V2YV27</accession>
<dbReference type="Pfam" id="PF17668">
    <property type="entry name" value="Acetyltransf_17"/>
    <property type="match status" value="1"/>
</dbReference>
<dbReference type="Gene3D" id="3.30.1050.10">
    <property type="entry name" value="SCP2 sterol-binding domain"/>
    <property type="match status" value="1"/>
</dbReference>